<feature type="compositionally biased region" description="Basic residues" evidence="1">
    <location>
        <begin position="1"/>
        <end position="10"/>
    </location>
</feature>
<feature type="compositionally biased region" description="Low complexity" evidence="1">
    <location>
        <begin position="48"/>
        <end position="62"/>
    </location>
</feature>
<dbReference type="Proteomes" id="UP000002630">
    <property type="component" value="Linkage Group LG12"/>
</dbReference>
<dbReference type="EMBL" id="FN649737">
    <property type="protein sequence ID" value="CBN77016.1"/>
    <property type="molecule type" value="Genomic_DNA"/>
</dbReference>
<organism evidence="2 3">
    <name type="scientific">Ectocarpus siliculosus</name>
    <name type="common">Brown alga</name>
    <name type="synonym">Conferva siliculosa</name>
    <dbReference type="NCBI Taxonomy" id="2880"/>
    <lineage>
        <taxon>Eukaryota</taxon>
        <taxon>Sar</taxon>
        <taxon>Stramenopiles</taxon>
        <taxon>Ochrophyta</taxon>
        <taxon>PX clade</taxon>
        <taxon>Phaeophyceae</taxon>
        <taxon>Ectocarpales</taxon>
        <taxon>Ectocarpaceae</taxon>
        <taxon>Ectocarpus</taxon>
    </lineage>
</organism>
<proteinExistence type="predicted"/>
<dbReference type="InParanoid" id="D8LJI9"/>
<feature type="region of interest" description="Disordered" evidence="1">
    <location>
        <begin position="1"/>
        <end position="83"/>
    </location>
</feature>
<dbReference type="AlphaFoldDB" id="D8LJI9"/>
<dbReference type="OrthoDB" id="10431281at2759"/>
<reference evidence="2 3" key="1">
    <citation type="journal article" date="2010" name="Nature">
        <title>The Ectocarpus genome and the independent evolution of multicellularity in brown algae.</title>
        <authorList>
            <person name="Cock J.M."/>
            <person name="Sterck L."/>
            <person name="Rouze P."/>
            <person name="Scornet D."/>
            <person name="Allen A.E."/>
            <person name="Amoutzias G."/>
            <person name="Anthouard V."/>
            <person name="Artiguenave F."/>
            <person name="Aury J.M."/>
            <person name="Badger J.H."/>
            <person name="Beszteri B."/>
            <person name="Billiau K."/>
            <person name="Bonnet E."/>
            <person name="Bothwell J.H."/>
            <person name="Bowler C."/>
            <person name="Boyen C."/>
            <person name="Brownlee C."/>
            <person name="Carrano C.J."/>
            <person name="Charrier B."/>
            <person name="Cho G.Y."/>
            <person name="Coelho S.M."/>
            <person name="Collen J."/>
            <person name="Corre E."/>
            <person name="Da Silva C."/>
            <person name="Delage L."/>
            <person name="Delaroque N."/>
            <person name="Dittami S.M."/>
            <person name="Doulbeau S."/>
            <person name="Elias M."/>
            <person name="Farnham G."/>
            <person name="Gachon C.M."/>
            <person name="Gschloessl B."/>
            <person name="Heesch S."/>
            <person name="Jabbari K."/>
            <person name="Jubin C."/>
            <person name="Kawai H."/>
            <person name="Kimura K."/>
            <person name="Kloareg B."/>
            <person name="Kupper F.C."/>
            <person name="Lang D."/>
            <person name="Le Bail A."/>
            <person name="Leblanc C."/>
            <person name="Lerouge P."/>
            <person name="Lohr M."/>
            <person name="Lopez P.J."/>
            <person name="Martens C."/>
            <person name="Maumus F."/>
            <person name="Michel G."/>
            <person name="Miranda-Saavedra D."/>
            <person name="Morales J."/>
            <person name="Moreau H."/>
            <person name="Motomura T."/>
            <person name="Nagasato C."/>
            <person name="Napoli C.A."/>
            <person name="Nelson D.R."/>
            <person name="Nyvall-Collen P."/>
            <person name="Peters A.F."/>
            <person name="Pommier C."/>
            <person name="Potin P."/>
            <person name="Poulain J."/>
            <person name="Quesneville H."/>
            <person name="Read B."/>
            <person name="Rensing S.A."/>
            <person name="Ritter A."/>
            <person name="Rousvoal S."/>
            <person name="Samanta M."/>
            <person name="Samson G."/>
            <person name="Schroeder D.C."/>
            <person name="Segurens B."/>
            <person name="Strittmatter M."/>
            <person name="Tonon T."/>
            <person name="Tregear J.W."/>
            <person name="Valentin K."/>
            <person name="von Dassow P."/>
            <person name="Yamagishi T."/>
            <person name="Van de Peer Y."/>
            <person name="Wincker P."/>
        </authorList>
    </citation>
    <scope>NUCLEOTIDE SEQUENCE [LARGE SCALE GENOMIC DNA]</scope>
    <source>
        <strain evidence="3">Ec32 / CCAP1310/4</strain>
    </source>
</reference>
<sequence length="173" mass="19067">MSPALHRRRVVSGLAPLKEGRGSKKDVVALRTSPQRREQISTTRRLAEQAASNRAAAAAAAASDDDEEDDYRRTRQRSSTWDEHGIAKQLEDKRMASLLAGDAGDGGGRVRIWSHNGALRHVHGQGARPSSEWEHLDAFQAMGSMFQQELYHEKSSGLVDVLVDRMRVRGNAG</sequence>
<gene>
    <name evidence="2" type="ORF">Esi_0026_0038</name>
</gene>
<accession>D8LJI9</accession>
<name>D8LJI9_ECTSI</name>
<keyword evidence="3" id="KW-1185">Reference proteome</keyword>
<dbReference type="EMBL" id="FN648442">
    <property type="protein sequence ID" value="CBN77016.1"/>
    <property type="molecule type" value="Genomic_DNA"/>
</dbReference>
<evidence type="ECO:0000313" key="2">
    <source>
        <dbReference type="EMBL" id="CBN77016.1"/>
    </source>
</evidence>
<feature type="compositionally biased region" description="Basic and acidic residues" evidence="1">
    <location>
        <begin position="18"/>
        <end position="28"/>
    </location>
</feature>
<evidence type="ECO:0000313" key="3">
    <source>
        <dbReference type="Proteomes" id="UP000002630"/>
    </source>
</evidence>
<protein>
    <submittedName>
        <fullName evidence="2">Uncharacterized protein</fullName>
    </submittedName>
</protein>
<evidence type="ECO:0000256" key="1">
    <source>
        <dbReference type="SAM" id="MobiDB-lite"/>
    </source>
</evidence>